<accession>A0A4D6GUD7</accession>
<sequence length="333" mass="34307">MDRERLLAVGIAVVVLASAVTAVVIPGVVADADRDDVHPGRVDVEETTIAANGTSSGTVDLSTTAYLSHRGGDSENVTVTVRAVGLESGLVEATRSTAIDTITGDREVPVTVDIPVARDGGYRIETVLRADSQRVATVSKSVRGVGSVQSGGHMTFHRFGADLPAVQYSVASVDGDTTALDVSTYLTNHGAAPSEDVSVELVVRQADSNVVAARTTIPVDDVAPGATVTPNATVDVPSAYNYYLDAVLRQDGVIVGTARSAANLDPQERIEANTTVRDTGLQVEDFETTDNTQPDSGTDPEQSAGGGIPGFGPAVALIAVVATTIAAARRQSA</sequence>
<evidence type="ECO:0000259" key="3">
    <source>
        <dbReference type="Pfam" id="PF24318"/>
    </source>
</evidence>
<dbReference type="Pfam" id="PF24318">
    <property type="entry name" value="DUF7490"/>
    <property type="match status" value="2"/>
</dbReference>
<dbReference type="GO" id="GO:0005886">
    <property type="term" value="C:plasma membrane"/>
    <property type="evidence" value="ECO:0007669"/>
    <property type="project" value="UniProtKB-SubCell"/>
</dbReference>
<dbReference type="GO" id="GO:0030115">
    <property type="term" value="C:S-layer"/>
    <property type="evidence" value="ECO:0007669"/>
    <property type="project" value="UniProtKB-SubCell"/>
</dbReference>
<dbReference type="RefSeq" id="WP_010903207.1">
    <property type="nucleotide sequence ID" value="NZ_VRYN01000001.1"/>
</dbReference>
<feature type="region of interest" description="Disordered" evidence="2">
    <location>
        <begin position="277"/>
        <end position="308"/>
    </location>
</feature>
<feature type="domain" description="DUF7490" evidence="3">
    <location>
        <begin position="161"/>
        <end position="265"/>
    </location>
</feature>
<dbReference type="Gene3D" id="2.60.40.10">
    <property type="entry name" value="Immunoglobulins"/>
    <property type="match status" value="1"/>
</dbReference>
<dbReference type="Proteomes" id="UP000323075">
    <property type="component" value="Unassembled WGS sequence"/>
</dbReference>
<evidence type="ECO:0000313" key="5">
    <source>
        <dbReference type="EMBL" id="TYO81639.1"/>
    </source>
</evidence>
<keyword evidence="1" id="KW-0732">Signal</keyword>
<reference evidence="4 6" key="1">
    <citation type="journal article" date="2019" name="Microbiol. Resour. Announc.">
        <title>The Genome Sequence of the Halobacterium salinarum Type Strain Is Closely Related to That of Laboratory Strains NRC-1 and R1.</title>
        <authorList>
            <person name="Pfeiffer F."/>
            <person name="Marchfelder A."/>
            <person name="Habermann B."/>
            <person name="Dyall-Smith M.L."/>
        </authorList>
    </citation>
    <scope>NUCLEOTIDE SEQUENCE [LARGE SCALE GENOMIC DNA]</scope>
    <source>
        <strain evidence="4">91-R6</strain>
        <strain evidence="6">ATCC 33171 / DSM 3754 / JCM 8978 / NBRC 102687 / NCIMB 764 / 91-R6</strain>
    </source>
</reference>
<name>A0A4D6GUD7_HALS9</name>
<gene>
    <name evidence="5" type="ORF">APQ99_00146</name>
    <name evidence="4" type="ORF">HBSAL_08610</name>
</gene>
<evidence type="ECO:0000256" key="2">
    <source>
        <dbReference type="SAM" id="MobiDB-lite"/>
    </source>
</evidence>
<evidence type="ECO:0000313" key="4">
    <source>
        <dbReference type="EMBL" id="QCC45369.1"/>
    </source>
</evidence>
<dbReference type="EMBL" id="CP038631">
    <property type="protein sequence ID" value="QCC45369.1"/>
    <property type="molecule type" value="Genomic_DNA"/>
</dbReference>
<reference evidence="4" key="3">
    <citation type="journal article" name="MicrobiologyOpen">
        <title>Whole-genome comparison between the type strain of Halobacterium salinarum (DSM 3754(T)) and the laboratory strains R1 and NRC-1.</title>
        <authorList>
            <person name="Pfeiffer F."/>
            <person name="Losensky G."/>
            <person name="Marchfelder A."/>
            <person name="Habermann B."/>
            <person name="Dyall-Smith M."/>
        </authorList>
    </citation>
    <scope>NUCLEOTIDE SEQUENCE</scope>
    <source>
        <strain evidence="4">91-R6</strain>
    </source>
</reference>
<protein>
    <submittedName>
        <fullName evidence="5">PGF-CTERM protein</fullName>
    </submittedName>
</protein>
<dbReference type="NCBIfam" id="TIGR04126">
    <property type="entry name" value="PGF_CTERM"/>
    <property type="match status" value="1"/>
</dbReference>
<evidence type="ECO:0000313" key="7">
    <source>
        <dbReference type="Proteomes" id="UP000323075"/>
    </source>
</evidence>
<proteinExistence type="predicted"/>
<reference evidence="5 7" key="2">
    <citation type="submission" date="2019-07" db="EMBL/GenBank/DDBJ databases">
        <title>Genomic Encyclopedia of Archaeal and Bacterial Type Strains, Phase II (KMG-II): from individual species to whole genera.</title>
        <authorList>
            <person name="Goeker M."/>
        </authorList>
    </citation>
    <scope>NUCLEOTIDE SEQUENCE [LARGE SCALE GENOMIC DNA]</scope>
    <source>
        <strain evidence="5 7">DSM 3754</strain>
    </source>
</reference>
<dbReference type="InterPro" id="IPR055913">
    <property type="entry name" value="DUF7490"/>
</dbReference>
<evidence type="ECO:0000313" key="6">
    <source>
        <dbReference type="Proteomes" id="UP000296216"/>
    </source>
</evidence>
<dbReference type="Proteomes" id="UP000296216">
    <property type="component" value="Chromosome"/>
</dbReference>
<dbReference type="GeneID" id="68694323"/>
<feature type="domain" description="DUF7490" evidence="3">
    <location>
        <begin position="41"/>
        <end position="145"/>
    </location>
</feature>
<dbReference type="EMBL" id="VRYN01000001">
    <property type="protein sequence ID" value="TYO81639.1"/>
    <property type="molecule type" value="Genomic_DNA"/>
</dbReference>
<dbReference type="InterPro" id="IPR013783">
    <property type="entry name" value="Ig-like_fold"/>
</dbReference>
<feature type="compositionally biased region" description="Polar residues" evidence="2">
    <location>
        <begin position="289"/>
        <end position="301"/>
    </location>
</feature>
<dbReference type="InterPro" id="IPR026371">
    <property type="entry name" value="PGF_CTERM"/>
</dbReference>
<evidence type="ECO:0000256" key="1">
    <source>
        <dbReference type="ARBA" id="ARBA00022729"/>
    </source>
</evidence>
<organism evidence="4 6">
    <name type="scientific">Halobacterium salinarum (strain ATCC 33171 / DSM 3754 / JCM 8978 / NBRC 102687 / NCIMB 764 / 91-R6)</name>
    <dbReference type="NCBI Taxonomy" id="2597657"/>
    <lineage>
        <taxon>Archaea</taxon>
        <taxon>Methanobacteriati</taxon>
        <taxon>Methanobacteriota</taxon>
        <taxon>Stenosarchaea group</taxon>
        <taxon>Halobacteria</taxon>
        <taxon>Halobacteriales</taxon>
        <taxon>Halobacteriaceae</taxon>
        <taxon>Halobacterium</taxon>
    </lineage>
</organism>
<dbReference type="AlphaFoldDB" id="A0A4D6GUD7"/>